<dbReference type="GO" id="GO:0046491">
    <property type="term" value="P:L-methylmalonyl-CoA metabolic process"/>
    <property type="evidence" value="ECO:0007669"/>
    <property type="project" value="TreeGrafter"/>
</dbReference>
<dbReference type="InterPro" id="IPR029068">
    <property type="entry name" value="Glyas_Bleomycin-R_OHBP_Dase"/>
</dbReference>
<dbReference type="PROSITE" id="PS51819">
    <property type="entry name" value="VOC"/>
    <property type="match status" value="1"/>
</dbReference>
<keyword evidence="4" id="KW-1185">Reference proteome</keyword>
<dbReference type="CDD" id="cd06587">
    <property type="entry name" value="VOC"/>
    <property type="match status" value="1"/>
</dbReference>
<accession>A0A1H9V0E9</accession>
<dbReference type="EMBL" id="FOGT01000009">
    <property type="protein sequence ID" value="SES14743.1"/>
    <property type="molecule type" value="Genomic_DNA"/>
</dbReference>
<gene>
    <name evidence="3" type="ORF">SAMN05518684_10920</name>
</gene>
<dbReference type="Pfam" id="PF00903">
    <property type="entry name" value="Glyoxalase"/>
    <property type="match status" value="1"/>
</dbReference>
<dbReference type="OrthoDB" id="9800322at2"/>
<dbReference type="GO" id="GO:0046872">
    <property type="term" value="F:metal ion binding"/>
    <property type="evidence" value="ECO:0007669"/>
    <property type="project" value="UniProtKB-KW"/>
</dbReference>
<keyword evidence="3" id="KW-0456">Lyase</keyword>
<reference evidence="4" key="1">
    <citation type="submission" date="2016-10" db="EMBL/GenBank/DDBJ databases">
        <authorList>
            <person name="Varghese N."/>
            <person name="Submissions S."/>
        </authorList>
    </citation>
    <scope>NUCLEOTIDE SEQUENCE [LARGE SCALE GENOMIC DNA]</scope>
    <source>
        <strain evidence="4">S9</strain>
    </source>
</reference>
<sequence length="135" mass="15283">MIKGLAHVALTVEDMEKSLHFYTDILGLKHAFQVKDDKGQPWIEYVQTGPRQFIELFHGGKNKHEPVDREIGVHHLCLRVEDVNLVADDLEAKGVSLDVKPKRGKGGNYQCWVRDPDGNKIEFLQPDADSPHMAD</sequence>
<dbReference type="Proteomes" id="UP000198571">
    <property type="component" value="Unassembled WGS sequence"/>
</dbReference>
<dbReference type="GO" id="GO:0004462">
    <property type="term" value="F:lactoylglutathione lyase activity"/>
    <property type="evidence" value="ECO:0007669"/>
    <property type="project" value="InterPro"/>
</dbReference>
<dbReference type="Gene3D" id="3.10.180.10">
    <property type="entry name" value="2,3-Dihydroxybiphenyl 1,2-Dioxygenase, domain 1"/>
    <property type="match status" value="1"/>
</dbReference>
<feature type="domain" description="VOC" evidence="2">
    <location>
        <begin position="4"/>
        <end position="126"/>
    </location>
</feature>
<evidence type="ECO:0000256" key="1">
    <source>
        <dbReference type="ARBA" id="ARBA00022723"/>
    </source>
</evidence>
<organism evidence="3 4">
    <name type="scientific">Salipaludibacillus aurantiacus</name>
    <dbReference type="NCBI Taxonomy" id="1601833"/>
    <lineage>
        <taxon>Bacteria</taxon>
        <taxon>Bacillati</taxon>
        <taxon>Bacillota</taxon>
        <taxon>Bacilli</taxon>
        <taxon>Bacillales</taxon>
        <taxon>Bacillaceae</taxon>
    </lineage>
</organism>
<protein>
    <submittedName>
        <fullName evidence="3">Lactoylglutathione lyase</fullName>
    </submittedName>
</protein>
<dbReference type="RefSeq" id="WP_093052274.1">
    <property type="nucleotide sequence ID" value="NZ_FOGT01000009.1"/>
</dbReference>
<dbReference type="SUPFAM" id="SSF54593">
    <property type="entry name" value="Glyoxalase/Bleomycin resistance protein/Dihydroxybiphenyl dioxygenase"/>
    <property type="match status" value="1"/>
</dbReference>
<dbReference type="PANTHER" id="PTHR43048">
    <property type="entry name" value="METHYLMALONYL-COA EPIMERASE"/>
    <property type="match status" value="1"/>
</dbReference>
<evidence type="ECO:0000259" key="2">
    <source>
        <dbReference type="PROSITE" id="PS51819"/>
    </source>
</evidence>
<dbReference type="GO" id="GO:0004493">
    <property type="term" value="F:methylmalonyl-CoA epimerase activity"/>
    <property type="evidence" value="ECO:0007669"/>
    <property type="project" value="TreeGrafter"/>
</dbReference>
<proteinExistence type="predicted"/>
<dbReference type="PANTHER" id="PTHR43048:SF3">
    <property type="entry name" value="METHYLMALONYL-COA EPIMERASE, MITOCHONDRIAL"/>
    <property type="match status" value="1"/>
</dbReference>
<dbReference type="AlphaFoldDB" id="A0A1H9V0E9"/>
<dbReference type="InterPro" id="IPR018146">
    <property type="entry name" value="Glyoxalase_1_CS"/>
</dbReference>
<dbReference type="InterPro" id="IPR004360">
    <property type="entry name" value="Glyas_Fos-R_dOase_dom"/>
</dbReference>
<dbReference type="InterPro" id="IPR051785">
    <property type="entry name" value="MMCE/EMCE_epimerase"/>
</dbReference>
<dbReference type="InterPro" id="IPR037523">
    <property type="entry name" value="VOC_core"/>
</dbReference>
<keyword evidence="1" id="KW-0479">Metal-binding</keyword>
<dbReference type="PROSITE" id="PS00934">
    <property type="entry name" value="GLYOXALASE_I_1"/>
    <property type="match status" value="1"/>
</dbReference>
<dbReference type="STRING" id="1601833.SAMN05518684_10920"/>
<evidence type="ECO:0000313" key="4">
    <source>
        <dbReference type="Proteomes" id="UP000198571"/>
    </source>
</evidence>
<evidence type="ECO:0000313" key="3">
    <source>
        <dbReference type="EMBL" id="SES14743.1"/>
    </source>
</evidence>
<name>A0A1H9V0E9_9BACI</name>